<dbReference type="PATRIC" id="fig|1299326.3.peg.5905"/>
<dbReference type="EMBL" id="JAOA01000014">
    <property type="protein sequence ID" value="EUA09095.1"/>
    <property type="molecule type" value="Genomic_DNA"/>
</dbReference>
<reference evidence="2 3" key="1">
    <citation type="submission" date="2013-12" db="EMBL/GenBank/DDBJ databases">
        <authorList>
            <person name="Brown-Elliot B."/>
            <person name="Wallace R."/>
            <person name="Lenaerts A."/>
            <person name="Ordway D."/>
            <person name="DeGroote M.A."/>
            <person name="Parker T."/>
            <person name="Sizemore C."/>
            <person name="Tallon L.J."/>
            <person name="Sadzewicz L.K."/>
            <person name="Sengamalay N."/>
            <person name="Fraser C.M."/>
            <person name="Hine E."/>
            <person name="Shefchek K.A."/>
            <person name="Das S.P."/>
            <person name="Tettelin H."/>
        </authorList>
    </citation>
    <scope>NUCLEOTIDE SEQUENCE [LARGE SCALE GENOMIC DNA]</scope>
    <source>
        <strain evidence="2 3">662</strain>
    </source>
</reference>
<comment type="caution">
    <text evidence="2">The sequence shown here is derived from an EMBL/GenBank/DDBJ whole genome shotgun (WGS) entry which is preliminary data.</text>
</comment>
<dbReference type="AlphaFoldDB" id="X7YRR1"/>
<evidence type="ECO:0000256" key="1">
    <source>
        <dbReference type="SAM" id="MobiDB-lite"/>
    </source>
</evidence>
<gene>
    <name evidence="2" type="ORF">I545_6136</name>
</gene>
<name>X7YRR1_MYCKA</name>
<sequence length="37" mass="4142">MNFRGHPAFPQVRRRRRPAGRSPDDVVALPVDPKTGS</sequence>
<evidence type="ECO:0000313" key="3">
    <source>
        <dbReference type="Proteomes" id="UP000020561"/>
    </source>
</evidence>
<protein>
    <submittedName>
        <fullName evidence="2">Uncharacterized protein</fullName>
    </submittedName>
</protein>
<accession>X7YRR1</accession>
<evidence type="ECO:0000313" key="2">
    <source>
        <dbReference type="EMBL" id="EUA09095.1"/>
    </source>
</evidence>
<organism evidence="2 3">
    <name type="scientific">Mycobacterium kansasii 662</name>
    <dbReference type="NCBI Taxonomy" id="1299326"/>
    <lineage>
        <taxon>Bacteria</taxon>
        <taxon>Bacillati</taxon>
        <taxon>Actinomycetota</taxon>
        <taxon>Actinomycetes</taxon>
        <taxon>Mycobacteriales</taxon>
        <taxon>Mycobacteriaceae</taxon>
        <taxon>Mycobacterium</taxon>
    </lineage>
</organism>
<proteinExistence type="predicted"/>
<dbReference type="Proteomes" id="UP000020561">
    <property type="component" value="Unassembled WGS sequence"/>
</dbReference>
<feature type="region of interest" description="Disordered" evidence="1">
    <location>
        <begin position="1"/>
        <end position="37"/>
    </location>
</feature>